<dbReference type="EMBL" id="GBXM01020455">
    <property type="protein sequence ID" value="JAH88122.1"/>
    <property type="molecule type" value="Transcribed_RNA"/>
</dbReference>
<reference evidence="1" key="1">
    <citation type="submission" date="2014-11" db="EMBL/GenBank/DDBJ databases">
        <authorList>
            <person name="Amaro Gonzalez C."/>
        </authorList>
    </citation>
    <scope>NUCLEOTIDE SEQUENCE</scope>
</reference>
<evidence type="ECO:0000313" key="1">
    <source>
        <dbReference type="EMBL" id="JAH88122.1"/>
    </source>
</evidence>
<name>A0A0E9WCN6_ANGAN</name>
<organism evidence="1">
    <name type="scientific">Anguilla anguilla</name>
    <name type="common">European freshwater eel</name>
    <name type="synonym">Muraena anguilla</name>
    <dbReference type="NCBI Taxonomy" id="7936"/>
    <lineage>
        <taxon>Eukaryota</taxon>
        <taxon>Metazoa</taxon>
        <taxon>Chordata</taxon>
        <taxon>Craniata</taxon>
        <taxon>Vertebrata</taxon>
        <taxon>Euteleostomi</taxon>
        <taxon>Actinopterygii</taxon>
        <taxon>Neopterygii</taxon>
        <taxon>Teleostei</taxon>
        <taxon>Anguilliformes</taxon>
        <taxon>Anguillidae</taxon>
        <taxon>Anguilla</taxon>
    </lineage>
</organism>
<proteinExistence type="predicted"/>
<sequence>MFKSNITLTLTCRTVATILTHGLSAIQLVLSSTILAQKRLNVLNVTARTFCLKKIKNLKSGGAKEQTTLQIF</sequence>
<protein>
    <submittedName>
        <fullName evidence="1">Uncharacterized protein</fullName>
    </submittedName>
</protein>
<reference evidence="1" key="2">
    <citation type="journal article" date="2015" name="Fish Shellfish Immunol.">
        <title>Early steps in the European eel (Anguilla anguilla)-Vibrio vulnificus interaction in the gills: Role of the RtxA13 toxin.</title>
        <authorList>
            <person name="Callol A."/>
            <person name="Pajuelo D."/>
            <person name="Ebbesson L."/>
            <person name="Teles M."/>
            <person name="MacKenzie S."/>
            <person name="Amaro C."/>
        </authorList>
    </citation>
    <scope>NUCLEOTIDE SEQUENCE</scope>
</reference>
<accession>A0A0E9WCN6</accession>
<dbReference type="AlphaFoldDB" id="A0A0E9WCN6"/>